<dbReference type="CDD" id="cd00167">
    <property type="entry name" value="SANT"/>
    <property type="match status" value="1"/>
</dbReference>
<feature type="domain" description="SANT" evidence="5">
    <location>
        <begin position="17"/>
        <end position="68"/>
    </location>
</feature>
<evidence type="ECO:0000259" key="5">
    <source>
        <dbReference type="PROSITE" id="PS51293"/>
    </source>
</evidence>
<reference evidence="7" key="2">
    <citation type="submission" date="2021-12" db="EMBL/GenBank/DDBJ databases">
        <title>Resequencing data analysis of finger millet.</title>
        <authorList>
            <person name="Hatakeyama M."/>
            <person name="Aluri S."/>
            <person name="Balachadran M.T."/>
            <person name="Sivarajan S.R."/>
            <person name="Poveda L."/>
            <person name="Shimizu-Inatsugi R."/>
            <person name="Schlapbach R."/>
            <person name="Sreeman S.M."/>
            <person name="Shimizu K.K."/>
        </authorList>
    </citation>
    <scope>NUCLEOTIDE SEQUENCE</scope>
</reference>
<keyword evidence="8" id="KW-1185">Reference proteome</keyword>
<dbReference type="AlphaFoldDB" id="A0AAV5F7B0"/>
<dbReference type="InterPro" id="IPR017884">
    <property type="entry name" value="SANT_dom"/>
</dbReference>
<comment type="caution">
    <text evidence="7">The sequence shown here is derived from an EMBL/GenBank/DDBJ whole genome shotgun (WGS) entry which is preliminary data.</text>
</comment>
<gene>
    <name evidence="7" type="primary">gb18556</name>
    <name evidence="7" type="ORF">PR202_gb18556</name>
</gene>
<dbReference type="GO" id="GO:0003677">
    <property type="term" value="F:DNA binding"/>
    <property type="evidence" value="ECO:0007669"/>
    <property type="project" value="UniProtKB-KW"/>
</dbReference>
<proteinExistence type="predicted"/>
<keyword evidence="4" id="KW-0539">Nucleus</keyword>
<dbReference type="InterPro" id="IPR009057">
    <property type="entry name" value="Homeodomain-like_sf"/>
</dbReference>
<organism evidence="7 8">
    <name type="scientific">Eleusine coracana subsp. coracana</name>
    <dbReference type="NCBI Taxonomy" id="191504"/>
    <lineage>
        <taxon>Eukaryota</taxon>
        <taxon>Viridiplantae</taxon>
        <taxon>Streptophyta</taxon>
        <taxon>Embryophyta</taxon>
        <taxon>Tracheophyta</taxon>
        <taxon>Spermatophyta</taxon>
        <taxon>Magnoliopsida</taxon>
        <taxon>Liliopsida</taxon>
        <taxon>Poales</taxon>
        <taxon>Poaceae</taxon>
        <taxon>PACMAD clade</taxon>
        <taxon>Chloridoideae</taxon>
        <taxon>Cynodonteae</taxon>
        <taxon>Eleusininae</taxon>
        <taxon>Eleusine</taxon>
    </lineage>
</organism>
<dbReference type="PANTHER" id="PTHR12802:SF146">
    <property type="entry name" value="PROTEIN REVEILLE 3"/>
    <property type="match status" value="1"/>
</dbReference>
<keyword evidence="1" id="KW-0805">Transcription regulation</keyword>
<dbReference type="SMART" id="SM00717">
    <property type="entry name" value="SANT"/>
    <property type="match status" value="1"/>
</dbReference>
<dbReference type="Pfam" id="PF00249">
    <property type="entry name" value="Myb_DNA-binding"/>
    <property type="match status" value="1"/>
</dbReference>
<evidence type="ECO:0000256" key="2">
    <source>
        <dbReference type="ARBA" id="ARBA00023125"/>
    </source>
</evidence>
<dbReference type="EMBL" id="BQKI01000082">
    <property type="protein sequence ID" value="GJN30265.1"/>
    <property type="molecule type" value="Genomic_DNA"/>
</dbReference>
<dbReference type="PROSITE" id="PS51294">
    <property type="entry name" value="HTH_MYB"/>
    <property type="match status" value="1"/>
</dbReference>
<evidence type="ECO:0000256" key="1">
    <source>
        <dbReference type="ARBA" id="ARBA00023015"/>
    </source>
</evidence>
<protein>
    <submittedName>
        <fullName evidence="7">Uncharacterized protein</fullName>
    </submittedName>
</protein>
<evidence type="ECO:0000256" key="4">
    <source>
        <dbReference type="ARBA" id="ARBA00023242"/>
    </source>
</evidence>
<dbReference type="Proteomes" id="UP001054889">
    <property type="component" value="Unassembled WGS sequence"/>
</dbReference>
<sequence>MALAVGKKSRKPYTITRPREKWTADEHGRFLHAMQLFGRDWKKVEQFVVTKTATQIRSHAQKHFLKIQKRGITAAASLHPRFPPQPTSNYHDNAAATTLELPHLEQSMDWACTSLGACWLSQSHGLFMETPNCSEEQAATSPSDEDWILDASLLDETMIHLPLSPDDLHFAQVYRLIGDVFGSDALLLDEAQLQRLQSMDPVVVEAILLALRNLQVNLLV</sequence>
<dbReference type="Pfam" id="PF24904">
    <property type="entry name" value="RVE6"/>
    <property type="match status" value="1"/>
</dbReference>
<dbReference type="Gene3D" id="1.10.10.60">
    <property type="entry name" value="Homeodomain-like"/>
    <property type="match status" value="1"/>
</dbReference>
<accession>A0AAV5F7B0</accession>
<feature type="domain" description="HTH myb-type" evidence="6">
    <location>
        <begin position="14"/>
        <end position="68"/>
    </location>
</feature>
<keyword evidence="2" id="KW-0238">DNA-binding</keyword>
<evidence type="ECO:0000313" key="8">
    <source>
        <dbReference type="Proteomes" id="UP001054889"/>
    </source>
</evidence>
<dbReference type="InterPro" id="IPR017930">
    <property type="entry name" value="Myb_dom"/>
</dbReference>
<evidence type="ECO:0000256" key="3">
    <source>
        <dbReference type="ARBA" id="ARBA00023163"/>
    </source>
</evidence>
<evidence type="ECO:0000313" key="7">
    <source>
        <dbReference type="EMBL" id="GJN30265.1"/>
    </source>
</evidence>
<evidence type="ECO:0000259" key="6">
    <source>
        <dbReference type="PROSITE" id="PS51294"/>
    </source>
</evidence>
<dbReference type="SUPFAM" id="SSF46689">
    <property type="entry name" value="Homeodomain-like"/>
    <property type="match status" value="1"/>
</dbReference>
<keyword evidence="3" id="KW-0804">Transcription</keyword>
<dbReference type="InterPro" id="IPR001005">
    <property type="entry name" value="SANT/Myb"/>
</dbReference>
<reference evidence="7" key="1">
    <citation type="journal article" date="2018" name="DNA Res.">
        <title>Multiple hybrid de novo genome assembly of finger millet, an orphan allotetraploid crop.</title>
        <authorList>
            <person name="Hatakeyama M."/>
            <person name="Aluri S."/>
            <person name="Balachadran M.T."/>
            <person name="Sivarajan S.R."/>
            <person name="Patrignani A."/>
            <person name="Gruter S."/>
            <person name="Poveda L."/>
            <person name="Shimizu-Inatsugi R."/>
            <person name="Baeten J."/>
            <person name="Francoijs K.J."/>
            <person name="Nataraja K.N."/>
            <person name="Reddy Y.A.N."/>
            <person name="Phadnis S."/>
            <person name="Ravikumar R.L."/>
            <person name="Schlapbach R."/>
            <person name="Sreeman S.M."/>
            <person name="Shimizu K.K."/>
        </authorList>
    </citation>
    <scope>NUCLEOTIDE SEQUENCE</scope>
</reference>
<dbReference type="PANTHER" id="PTHR12802">
    <property type="entry name" value="SWI/SNF COMPLEX-RELATED"/>
    <property type="match status" value="1"/>
</dbReference>
<dbReference type="PROSITE" id="PS51293">
    <property type="entry name" value="SANT"/>
    <property type="match status" value="1"/>
</dbReference>
<name>A0AAV5F7B0_ELECO</name>
<dbReference type="NCBIfam" id="TIGR01557">
    <property type="entry name" value="myb_SHAQKYF"/>
    <property type="match status" value="1"/>
</dbReference>
<dbReference type="InterPro" id="IPR006447">
    <property type="entry name" value="Myb_dom_plants"/>
</dbReference>